<evidence type="ECO:0000256" key="1">
    <source>
        <dbReference type="SAM" id="Phobius"/>
    </source>
</evidence>
<keyword evidence="1" id="KW-0472">Membrane</keyword>
<comment type="caution">
    <text evidence="2">The sequence shown here is derived from an EMBL/GenBank/DDBJ whole genome shotgun (WGS) entry which is preliminary data.</text>
</comment>
<protein>
    <recommendedName>
        <fullName evidence="4">DUF998 domain-containing protein</fullName>
    </recommendedName>
</protein>
<reference evidence="2 3" key="1">
    <citation type="submission" date="2018-10" db="EMBL/GenBank/DDBJ databases">
        <title>Draft genome sequence of Zhongshania sp. DSW25-10.</title>
        <authorList>
            <person name="Oh J."/>
        </authorList>
    </citation>
    <scope>NUCLEOTIDE SEQUENCE [LARGE SCALE GENOMIC DNA]</scope>
    <source>
        <strain evidence="2 3">DSW25-10</strain>
    </source>
</reference>
<organism evidence="2 3">
    <name type="scientific">Zhongshania marina</name>
    <dbReference type="NCBI Taxonomy" id="2304603"/>
    <lineage>
        <taxon>Bacteria</taxon>
        <taxon>Pseudomonadati</taxon>
        <taxon>Pseudomonadota</taxon>
        <taxon>Gammaproteobacteria</taxon>
        <taxon>Cellvibrionales</taxon>
        <taxon>Spongiibacteraceae</taxon>
        <taxon>Zhongshania</taxon>
    </lineage>
</organism>
<feature type="transmembrane region" description="Helical" evidence="1">
    <location>
        <begin position="85"/>
        <end position="105"/>
    </location>
</feature>
<gene>
    <name evidence="2" type="ORF">D0911_04475</name>
</gene>
<feature type="transmembrane region" description="Helical" evidence="1">
    <location>
        <begin position="33"/>
        <end position="56"/>
    </location>
</feature>
<feature type="transmembrane region" description="Helical" evidence="1">
    <location>
        <begin position="197"/>
        <end position="218"/>
    </location>
</feature>
<evidence type="ECO:0008006" key="4">
    <source>
        <dbReference type="Google" id="ProtNLM"/>
    </source>
</evidence>
<dbReference type="Proteomes" id="UP000274695">
    <property type="component" value="Unassembled WGS sequence"/>
</dbReference>
<keyword evidence="3" id="KW-1185">Reference proteome</keyword>
<evidence type="ECO:0000313" key="3">
    <source>
        <dbReference type="Proteomes" id="UP000274695"/>
    </source>
</evidence>
<evidence type="ECO:0000313" key="2">
    <source>
        <dbReference type="EMBL" id="RNL66797.1"/>
    </source>
</evidence>
<dbReference type="RefSeq" id="WP_123181665.1">
    <property type="nucleotide sequence ID" value="NZ_RHGB01000003.1"/>
</dbReference>
<accession>A0ABX9W961</accession>
<dbReference type="EMBL" id="RHGB01000003">
    <property type="protein sequence ID" value="RNL66797.1"/>
    <property type="molecule type" value="Genomic_DNA"/>
</dbReference>
<feature type="transmembrane region" description="Helical" evidence="1">
    <location>
        <begin position="117"/>
        <end position="143"/>
    </location>
</feature>
<feature type="transmembrane region" description="Helical" evidence="1">
    <location>
        <begin position="163"/>
        <end position="185"/>
    </location>
</feature>
<feature type="transmembrane region" description="Helical" evidence="1">
    <location>
        <begin position="230"/>
        <end position="253"/>
    </location>
</feature>
<keyword evidence="1" id="KW-1133">Transmembrane helix</keyword>
<sequence length="275" mass="31091">MNTGAFPLSTEQEDSEHEENITLNGRQISGMQMLHIGCILTGIPFLIMLFGGSWAIADFIPAHSPSATSAEISAFYRENYLSIRFGLALAFLGFSFILPIGSVIAAQTRRMEGMSPVLSNIQIASFSSGSLVFITTWICWLTAAFRPERSDSEIYLLNDLGWIFFVTTFIAYTVWDFAIGLAILLDQSDDPIYPRWVGYFNIFVGVSFIPDICTPFFQSGPFAWDGIFPFYIPYFMFFVWILIMMWTTVQAILKDENLASNNKEFRHRNGKAKTC</sequence>
<keyword evidence="1" id="KW-0812">Transmembrane</keyword>
<name>A0ABX9W961_9GAMM</name>
<proteinExistence type="predicted"/>